<dbReference type="SUPFAM" id="SSF56784">
    <property type="entry name" value="HAD-like"/>
    <property type="match status" value="1"/>
</dbReference>
<dbReference type="AlphaFoldDB" id="A0A5A9W0V0"/>
<organism evidence="5 6">
    <name type="scientific">Nitrincola tapanii</name>
    <dbReference type="NCBI Taxonomy" id="1708751"/>
    <lineage>
        <taxon>Bacteria</taxon>
        <taxon>Pseudomonadati</taxon>
        <taxon>Pseudomonadota</taxon>
        <taxon>Gammaproteobacteria</taxon>
        <taxon>Oceanospirillales</taxon>
        <taxon>Oceanospirillaceae</taxon>
        <taxon>Nitrincola</taxon>
    </lineage>
</organism>
<dbReference type="CDD" id="cd01427">
    <property type="entry name" value="HAD_like"/>
    <property type="match status" value="1"/>
</dbReference>
<comment type="caution">
    <text evidence="5">The sequence shown here is derived from an EMBL/GenBank/DDBJ whole genome shotgun (WGS) entry which is preliminary data.</text>
</comment>
<keyword evidence="5" id="KW-0378">Hydrolase</keyword>
<gene>
    <name evidence="5" type="ORF">E1H14_09005</name>
</gene>
<dbReference type="InterPro" id="IPR036412">
    <property type="entry name" value="HAD-like_sf"/>
</dbReference>
<keyword evidence="6" id="KW-1185">Reference proteome</keyword>
<evidence type="ECO:0000313" key="5">
    <source>
        <dbReference type="EMBL" id="KAA0874400.1"/>
    </source>
</evidence>
<dbReference type="InterPro" id="IPR050155">
    <property type="entry name" value="HAD-like_hydrolase_sf"/>
</dbReference>
<evidence type="ECO:0000256" key="4">
    <source>
        <dbReference type="ARBA" id="ARBA00013078"/>
    </source>
</evidence>
<dbReference type="SFLD" id="SFLDG01129">
    <property type="entry name" value="C1.5:_HAD__Beta-PGM__Phosphata"/>
    <property type="match status" value="1"/>
</dbReference>
<dbReference type="InterPro" id="IPR023214">
    <property type="entry name" value="HAD_sf"/>
</dbReference>
<dbReference type="GO" id="GO:0005829">
    <property type="term" value="C:cytosol"/>
    <property type="evidence" value="ECO:0007669"/>
    <property type="project" value="TreeGrafter"/>
</dbReference>
<name>A0A5A9W0V0_9GAMM</name>
<evidence type="ECO:0000256" key="1">
    <source>
        <dbReference type="ARBA" id="ARBA00000830"/>
    </source>
</evidence>
<dbReference type="Gene3D" id="3.40.50.1000">
    <property type="entry name" value="HAD superfamily/HAD-like"/>
    <property type="match status" value="1"/>
</dbReference>
<accession>A0A5A9W0V0</accession>
<reference evidence="5 6" key="1">
    <citation type="submission" date="2019-03" db="EMBL/GenBank/DDBJ databases">
        <title>Nitrincola sp. nov. isolated from an Indian soda lake.</title>
        <authorList>
            <person name="Joshi A."/>
            <person name="Thite S.V."/>
            <person name="Joseph N."/>
            <person name="Dhotre D."/>
            <person name="Moorthy M."/>
            <person name="Shouche Y.S."/>
        </authorList>
    </citation>
    <scope>NUCLEOTIDE SEQUENCE [LARGE SCALE GENOMIC DNA]</scope>
    <source>
        <strain evidence="5 6">MEB193</strain>
    </source>
</reference>
<dbReference type="Pfam" id="PF00702">
    <property type="entry name" value="Hydrolase"/>
    <property type="match status" value="1"/>
</dbReference>
<dbReference type="InterPro" id="IPR023198">
    <property type="entry name" value="PGP-like_dom2"/>
</dbReference>
<dbReference type="PANTHER" id="PTHR43434">
    <property type="entry name" value="PHOSPHOGLYCOLATE PHOSPHATASE"/>
    <property type="match status" value="1"/>
</dbReference>
<dbReference type="GO" id="GO:0008967">
    <property type="term" value="F:phosphoglycolate phosphatase activity"/>
    <property type="evidence" value="ECO:0007669"/>
    <property type="project" value="UniProtKB-EC"/>
</dbReference>
<comment type="pathway">
    <text evidence="2">Organic acid metabolism; glycolate biosynthesis; glycolate from 2-phosphoglycolate: step 1/1.</text>
</comment>
<dbReference type="EC" id="3.1.3.18" evidence="4"/>
<evidence type="ECO:0000256" key="3">
    <source>
        <dbReference type="ARBA" id="ARBA00006171"/>
    </source>
</evidence>
<dbReference type="SFLD" id="SFLDS00003">
    <property type="entry name" value="Haloacid_Dehalogenase"/>
    <property type="match status" value="1"/>
</dbReference>
<dbReference type="GO" id="GO:0006281">
    <property type="term" value="P:DNA repair"/>
    <property type="evidence" value="ECO:0007669"/>
    <property type="project" value="TreeGrafter"/>
</dbReference>
<dbReference type="RefSeq" id="WP_149391133.1">
    <property type="nucleotide sequence ID" value="NZ_SMRS01000006.1"/>
</dbReference>
<dbReference type="Gene3D" id="1.10.150.240">
    <property type="entry name" value="Putative phosphatase, domain 2"/>
    <property type="match status" value="1"/>
</dbReference>
<evidence type="ECO:0000256" key="2">
    <source>
        <dbReference type="ARBA" id="ARBA00004818"/>
    </source>
</evidence>
<dbReference type="Proteomes" id="UP000325302">
    <property type="component" value="Unassembled WGS sequence"/>
</dbReference>
<comment type="catalytic activity">
    <reaction evidence="1">
        <text>2-phosphoglycolate + H2O = glycolate + phosphate</text>
        <dbReference type="Rhea" id="RHEA:14369"/>
        <dbReference type="ChEBI" id="CHEBI:15377"/>
        <dbReference type="ChEBI" id="CHEBI:29805"/>
        <dbReference type="ChEBI" id="CHEBI:43474"/>
        <dbReference type="ChEBI" id="CHEBI:58033"/>
        <dbReference type="EC" id="3.1.3.18"/>
    </reaction>
</comment>
<dbReference type="PANTHER" id="PTHR43434:SF1">
    <property type="entry name" value="PHOSPHOGLYCOLATE PHOSPHATASE"/>
    <property type="match status" value="1"/>
</dbReference>
<sequence length="224" mass="25383">MLDFSQYKTVLFDCDGVILDSNRIKTQAFYQTALPYGEEFATRLVEYHVGHGGISRYVKLKYFLTDILNQPPSENLFNDLVHTYAAHVMEGLLQAQVEPSLETLRCTFPDASWGVVSGGDQNELRQVFREKGIADWFQIGIYGSPDTKEMILSQLLRAGSPASSILFIGDSRYDYEVAQAYDLDFVFVSQWSEFEGGLDFFRDQSIPCIRALEQLVRANPGPFC</sequence>
<evidence type="ECO:0000313" key="6">
    <source>
        <dbReference type="Proteomes" id="UP000325302"/>
    </source>
</evidence>
<protein>
    <recommendedName>
        <fullName evidence="4">phosphoglycolate phosphatase</fullName>
        <ecNumber evidence="4">3.1.3.18</ecNumber>
    </recommendedName>
</protein>
<dbReference type="OrthoDB" id="9782449at2"/>
<proteinExistence type="inferred from homology"/>
<comment type="similarity">
    <text evidence="3">Belongs to the HAD-like hydrolase superfamily. CbbY/CbbZ/Gph/YieH family.</text>
</comment>
<dbReference type="EMBL" id="SMRS01000006">
    <property type="protein sequence ID" value="KAA0874400.1"/>
    <property type="molecule type" value="Genomic_DNA"/>
</dbReference>